<dbReference type="RefSeq" id="WP_066411180.1">
    <property type="nucleotide sequence ID" value="NZ_CP018866.1"/>
</dbReference>
<dbReference type="KEGG" id="bcoh:BC6307_07250"/>
<evidence type="ECO:0008006" key="3">
    <source>
        <dbReference type="Google" id="ProtNLM"/>
    </source>
</evidence>
<dbReference type="Gene3D" id="1.10.10.10">
    <property type="entry name" value="Winged helix-like DNA-binding domain superfamily/Winged helix DNA-binding domain"/>
    <property type="match status" value="1"/>
</dbReference>
<dbReference type="AlphaFoldDB" id="A0A223KP25"/>
<protein>
    <recommendedName>
        <fullName evidence="3">Helix-turn-helix domain-containing protein</fullName>
    </recommendedName>
</protein>
<proteinExistence type="predicted"/>
<dbReference type="EMBL" id="CP018866">
    <property type="protein sequence ID" value="AST91088.1"/>
    <property type="molecule type" value="Genomic_DNA"/>
</dbReference>
<evidence type="ECO:0000313" key="2">
    <source>
        <dbReference type="Proteomes" id="UP000215224"/>
    </source>
</evidence>
<keyword evidence="2" id="KW-1185">Reference proteome</keyword>
<reference evidence="1 2" key="1">
    <citation type="submission" date="2016-12" db="EMBL/GenBank/DDBJ databases">
        <title>The whole genome sequencing and assembly of Bacillus cohnii DSM 6307T strain.</title>
        <authorList>
            <person name="Lee Y.-J."/>
            <person name="Yi H."/>
            <person name="Bahn Y.-S."/>
            <person name="Kim J.F."/>
            <person name="Lee D.-W."/>
        </authorList>
    </citation>
    <scope>NUCLEOTIDE SEQUENCE [LARGE SCALE GENOMIC DNA]</scope>
    <source>
        <strain evidence="1 2">DSM 6307</strain>
    </source>
</reference>
<accession>A0A223KP25</accession>
<gene>
    <name evidence="1" type="ORF">BC6307_07250</name>
</gene>
<dbReference type="Proteomes" id="UP000215224">
    <property type="component" value="Chromosome"/>
</dbReference>
<organism evidence="1 2">
    <name type="scientific">Sutcliffiella cohnii</name>
    <dbReference type="NCBI Taxonomy" id="33932"/>
    <lineage>
        <taxon>Bacteria</taxon>
        <taxon>Bacillati</taxon>
        <taxon>Bacillota</taxon>
        <taxon>Bacilli</taxon>
        <taxon>Bacillales</taxon>
        <taxon>Bacillaceae</taxon>
        <taxon>Sutcliffiella</taxon>
    </lineage>
</organism>
<dbReference type="InterPro" id="IPR036388">
    <property type="entry name" value="WH-like_DNA-bd_sf"/>
</dbReference>
<sequence length="107" mass="12164">MDQTVRGYLYKHKYTFLPSTEKVLKCIWRNAGEVYGVCHCTVEKIATEAKISERQVGRALNQLIELNVIKRVPTYKENGAQSRNLLVIQPDSNYTSISKEDDEAGIS</sequence>
<evidence type="ECO:0000313" key="1">
    <source>
        <dbReference type="EMBL" id="AST91088.1"/>
    </source>
</evidence>
<name>A0A223KP25_9BACI</name>